<proteinExistence type="predicted"/>
<accession>A0ABZ2J6L7</accession>
<dbReference type="InterPro" id="IPR051684">
    <property type="entry name" value="Electron_Trans/Redox"/>
</dbReference>
<protein>
    <submittedName>
        <fullName evidence="10">4Fe-4S binding protein</fullName>
    </submittedName>
</protein>
<dbReference type="Proteomes" id="UP001375370">
    <property type="component" value="Chromosome"/>
</dbReference>
<dbReference type="PANTHER" id="PTHR30176:SF3">
    <property type="entry name" value="FERREDOXIN-TYPE PROTEIN NAPH"/>
    <property type="match status" value="1"/>
</dbReference>
<dbReference type="EMBL" id="CP146612">
    <property type="protein sequence ID" value="WWX24796.1"/>
    <property type="molecule type" value="Genomic_DNA"/>
</dbReference>
<evidence type="ECO:0000256" key="3">
    <source>
        <dbReference type="ARBA" id="ARBA00022723"/>
    </source>
</evidence>
<dbReference type="Gene3D" id="3.30.70.20">
    <property type="match status" value="1"/>
</dbReference>
<feature type="transmembrane region" description="Helical" evidence="7">
    <location>
        <begin position="179"/>
        <end position="196"/>
    </location>
</feature>
<feature type="chain" id="PRO_5045073733" evidence="8">
    <location>
        <begin position="31"/>
        <end position="459"/>
    </location>
</feature>
<name>A0ABZ2J6L7_9CHLR</name>
<organism evidence="10 11">
    <name type="scientific">Candidatus Dehalogenimonas loeffleri</name>
    <dbReference type="NCBI Taxonomy" id="3127115"/>
    <lineage>
        <taxon>Bacteria</taxon>
        <taxon>Bacillati</taxon>
        <taxon>Chloroflexota</taxon>
        <taxon>Dehalococcoidia</taxon>
        <taxon>Dehalococcoidales</taxon>
        <taxon>Dehalococcoidaceae</taxon>
        <taxon>Dehalogenimonas</taxon>
    </lineage>
</organism>
<keyword evidence="3" id="KW-0479">Metal-binding</keyword>
<evidence type="ECO:0000256" key="4">
    <source>
        <dbReference type="ARBA" id="ARBA00022982"/>
    </source>
</evidence>
<dbReference type="PROSITE" id="PS51379">
    <property type="entry name" value="4FE4S_FER_2"/>
    <property type="match status" value="1"/>
</dbReference>
<gene>
    <name evidence="10" type="ORF">V8247_05885</name>
</gene>
<keyword evidence="7" id="KW-1133">Transmembrane helix</keyword>
<evidence type="ECO:0000256" key="2">
    <source>
        <dbReference type="ARBA" id="ARBA00022485"/>
    </source>
</evidence>
<sequence>MNTFAPFRRILLSLVLTTAAVIFAATPLLACEIAIKPDKTGGAVGETIKLNVTVELTHRNCPVPMEDTQFKTSNNLALVSQTPWVAAGREVYTTVLTVQILAAGPAKLEIVRDCIKEGGYASITLNAGAGGEADSPVVALPISGDGSSDTGIITTSTDMSSTAELTWPEAFKRALSQPFIWAYLGLTAFAYAALLMRKRRWRFISLAFSMVYLGFFLGLCPCTIGALQNVVLHLGDAKEYLAHFIILAIPVVSTLFLGRIFCGWICPMGAVQQFLYRRDLSYKLPEGLGAKLRHLRFVVLAGIIVAALYTGTTAFAEIDPFKSLFNAQIAPVPTTLLVVLIAASIFIFTPWCRFLCPMGAVLSVIGRFARRELSFKAECKNCGACARTFCDYKAISPGTALPVIAQNECARCGECISRCPRDSMDYEVPRRSCGEVARAPAGAVPELALKVEAAASESG</sequence>
<reference evidence="10 11" key="1">
    <citation type="submission" date="2024-03" db="EMBL/GenBank/DDBJ databases">
        <title>A Dehalogenimonas Isolated from Estuarine Sediments Dihaloeliminates Chlorinated Alkanes.</title>
        <authorList>
            <person name="Yang Y."/>
            <person name="Wang H."/>
        </authorList>
    </citation>
    <scope>NUCLEOTIDE SEQUENCE [LARGE SCALE GENOMIC DNA]</scope>
    <source>
        <strain evidence="10 11">W</strain>
    </source>
</reference>
<dbReference type="PANTHER" id="PTHR30176">
    <property type="entry name" value="FERREDOXIN-TYPE PROTEIN NAPH"/>
    <property type="match status" value="1"/>
</dbReference>
<keyword evidence="11" id="KW-1185">Reference proteome</keyword>
<dbReference type="RefSeq" id="WP_338736917.1">
    <property type="nucleotide sequence ID" value="NZ_CP146612.1"/>
</dbReference>
<keyword evidence="6" id="KW-0411">Iron-sulfur</keyword>
<dbReference type="Pfam" id="PF12801">
    <property type="entry name" value="Fer4_5"/>
    <property type="match status" value="2"/>
</dbReference>
<evidence type="ECO:0000256" key="8">
    <source>
        <dbReference type="SAM" id="SignalP"/>
    </source>
</evidence>
<evidence type="ECO:0000313" key="11">
    <source>
        <dbReference type="Proteomes" id="UP001375370"/>
    </source>
</evidence>
<feature type="domain" description="4Fe-4S ferredoxin-type" evidence="9">
    <location>
        <begin position="400"/>
        <end position="429"/>
    </location>
</feature>
<evidence type="ECO:0000259" key="9">
    <source>
        <dbReference type="PROSITE" id="PS51379"/>
    </source>
</evidence>
<keyword evidence="5" id="KW-0408">Iron</keyword>
<dbReference type="PROSITE" id="PS00198">
    <property type="entry name" value="4FE4S_FER_1"/>
    <property type="match status" value="1"/>
</dbReference>
<dbReference type="InterPro" id="IPR017896">
    <property type="entry name" value="4Fe4S_Fe-S-bd"/>
</dbReference>
<evidence type="ECO:0000256" key="6">
    <source>
        <dbReference type="ARBA" id="ARBA00023014"/>
    </source>
</evidence>
<keyword evidence="2" id="KW-0004">4Fe-4S</keyword>
<feature type="transmembrane region" description="Helical" evidence="7">
    <location>
        <begin position="240"/>
        <end position="262"/>
    </location>
</feature>
<keyword evidence="8" id="KW-0732">Signal</keyword>
<feature type="transmembrane region" description="Helical" evidence="7">
    <location>
        <begin position="297"/>
        <end position="316"/>
    </location>
</feature>
<evidence type="ECO:0000256" key="7">
    <source>
        <dbReference type="SAM" id="Phobius"/>
    </source>
</evidence>
<keyword evidence="7" id="KW-0812">Transmembrane</keyword>
<feature type="transmembrane region" description="Helical" evidence="7">
    <location>
        <begin position="203"/>
        <end position="228"/>
    </location>
</feature>
<keyword evidence="7" id="KW-0472">Membrane</keyword>
<keyword evidence="4" id="KW-0249">Electron transport</keyword>
<dbReference type="SUPFAM" id="SSF54862">
    <property type="entry name" value="4Fe-4S ferredoxins"/>
    <property type="match status" value="1"/>
</dbReference>
<feature type="signal peptide" evidence="8">
    <location>
        <begin position="1"/>
        <end position="30"/>
    </location>
</feature>
<keyword evidence="1" id="KW-0813">Transport</keyword>
<evidence type="ECO:0000313" key="10">
    <source>
        <dbReference type="EMBL" id="WWX24796.1"/>
    </source>
</evidence>
<feature type="transmembrane region" description="Helical" evidence="7">
    <location>
        <begin position="336"/>
        <end position="365"/>
    </location>
</feature>
<evidence type="ECO:0000256" key="1">
    <source>
        <dbReference type="ARBA" id="ARBA00022448"/>
    </source>
</evidence>
<evidence type="ECO:0000256" key="5">
    <source>
        <dbReference type="ARBA" id="ARBA00023004"/>
    </source>
</evidence>
<dbReference type="InterPro" id="IPR017900">
    <property type="entry name" value="4Fe4S_Fe_S_CS"/>
</dbReference>